<dbReference type="InterPro" id="IPR003599">
    <property type="entry name" value="Ig_sub"/>
</dbReference>
<accession>A0A498P4V8</accession>
<evidence type="ECO:0000256" key="1">
    <source>
        <dbReference type="SAM" id="SignalP"/>
    </source>
</evidence>
<dbReference type="InterPro" id="IPR036179">
    <property type="entry name" value="Ig-like_dom_sf"/>
</dbReference>
<keyword evidence="4" id="KW-1185">Reference proteome</keyword>
<evidence type="ECO:0000313" key="4">
    <source>
        <dbReference type="Proteomes" id="UP000290572"/>
    </source>
</evidence>
<protein>
    <recommendedName>
        <fullName evidence="2">Immunoglobulin domain-containing protein</fullName>
    </recommendedName>
</protein>
<evidence type="ECO:0000259" key="2">
    <source>
        <dbReference type="SMART" id="SM00409"/>
    </source>
</evidence>
<dbReference type="EMBL" id="QBIY01003931">
    <property type="protein sequence ID" value="RXN38956.1"/>
    <property type="molecule type" value="Genomic_DNA"/>
</dbReference>
<dbReference type="AlphaFoldDB" id="A0A498P4V8"/>
<feature type="domain" description="Immunoglobulin" evidence="2">
    <location>
        <begin position="35"/>
        <end position="127"/>
    </location>
</feature>
<keyword evidence="1" id="KW-0732">Signal</keyword>
<reference evidence="3 4" key="1">
    <citation type="submission" date="2018-03" db="EMBL/GenBank/DDBJ databases">
        <title>Draft genome sequence of Rohu Carp (Labeo rohita).</title>
        <authorList>
            <person name="Das P."/>
            <person name="Kushwaha B."/>
            <person name="Joshi C.G."/>
            <person name="Kumar D."/>
            <person name="Nagpure N.S."/>
            <person name="Sahoo L."/>
            <person name="Das S.P."/>
            <person name="Bit A."/>
            <person name="Patnaik S."/>
            <person name="Meher P.K."/>
            <person name="Jayasankar P."/>
            <person name="Koringa P.G."/>
            <person name="Patel N.V."/>
            <person name="Hinsu A.T."/>
            <person name="Kumar R."/>
            <person name="Pandey M."/>
            <person name="Agarwal S."/>
            <person name="Srivastava S."/>
            <person name="Singh M."/>
            <person name="Iquebal M.A."/>
            <person name="Jaiswal S."/>
            <person name="Angadi U.B."/>
            <person name="Kumar N."/>
            <person name="Raza M."/>
            <person name="Shah T.M."/>
            <person name="Rai A."/>
            <person name="Jena J.K."/>
        </authorList>
    </citation>
    <scope>NUCLEOTIDE SEQUENCE [LARGE SCALE GENOMIC DNA]</scope>
    <source>
        <strain evidence="3">DASCIFA01</strain>
        <tissue evidence="3">Testis</tissue>
    </source>
</reference>
<comment type="caution">
    <text evidence="3">The sequence shown here is derived from an EMBL/GenBank/DDBJ whole genome shotgun (WGS) entry which is preliminary data.</text>
</comment>
<evidence type="ECO:0000313" key="3">
    <source>
        <dbReference type="EMBL" id="RXN38956.1"/>
    </source>
</evidence>
<gene>
    <name evidence="3" type="ORF">ROHU_000654</name>
</gene>
<dbReference type="Proteomes" id="UP000290572">
    <property type="component" value="Unassembled WGS sequence"/>
</dbReference>
<dbReference type="InterPro" id="IPR013783">
    <property type="entry name" value="Ig-like_fold"/>
</dbReference>
<dbReference type="SUPFAM" id="SSF48726">
    <property type="entry name" value="Immunoglobulin"/>
    <property type="match status" value="1"/>
</dbReference>
<feature type="chain" id="PRO_5019733901" description="Immunoglobulin domain-containing protein" evidence="1">
    <location>
        <begin position="36"/>
        <end position="333"/>
    </location>
</feature>
<dbReference type="Gene3D" id="2.60.40.10">
    <property type="entry name" value="Immunoglobulins"/>
    <property type="match status" value="1"/>
</dbReference>
<organism evidence="3 4">
    <name type="scientific">Labeo rohita</name>
    <name type="common">Indian major carp</name>
    <name type="synonym">Cyprinus rohita</name>
    <dbReference type="NCBI Taxonomy" id="84645"/>
    <lineage>
        <taxon>Eukaryota</taxon>
        <taxon>Metazoa</taxon>
        <taxon>Chordata</taxon>
        <taxon>Craniata</taxon>
        <taxon>Vertebrata</taxon>
        <taxon>Euteleostomi</taxon>
        <taxon>Actinopterygii</taxon>
        <taxon>Neopterygii</taxon>
        <taxon>Teleostei</taxon>
        <taxon>Ostariophysi</taxon>
        <taxon>Cypriniformes</taxon>
        <taxon>Cyprinidae</taxon>
        <taxon>Labeoninae</taxon>
        <taxon>Labeonini</taxon>
        <taxon>Labeo</taxon>
    </lineage>
</organism>
<feature type="signal peptide" evidence="1">
    <location>
        <begin position="1"/>
        <end position="35"/>
    </location>
</feature>
<dbReference type="STRING" id="84645.A0A498P4V8"/>
<dbReference type="SMART" id="SM00409">
    <property type="entry name" value="IG"/>
    <property type="match status" value="2"/>
</dbReference>
<sequence length="333" mass="37455">MVIKMFEFGSPALLQKRFIWLKLVLFLSFVSGSSTVSVTGKKGGSVTLPCEVEAKEIFRISLNSRSKTIPVCQTEECSGRVFKQGSCDIVIKDLIFTDAGKYILRVFYHNDQPEPKQKIREYQLHIHDDIAVKTGEELKLDVLLPNADKVQHQSTRGTEWVEDWGTTDGVQNKRMAISDGNLIISAFTANDAGTYRILDSERNILITVTVTEFSTESKKKTDSTDKDKTGDMEYQVHEISVKIGEELKLDVLLPNADKLQHQSRRSTGWKEDWSRTNGVQSERITIRDGNLTINEFMDSDAGTYRVLDSEGGIMITVTVTVLNIQINGNTIRP</sequence>
<name>A0A498P4V8_LABRO</name>
<proteinExistence type="predicted"/>
<feature type="domain" description="Immunoglobulin" evidence="2">
    <location>
        <begin position="236"/>
        <end position="322"/>
    </location>
</feature>